<dbReference type="PANTHER" id="PTHR45910:SF1">
    <property type="entry name" value="N-ALPHA-ACETYLTRANSFERASE 20"/>
    <property type="match status" value="1"/>
</dbReference>
<dbReference type="PANTHER" id="PTHR45910">
    <property type="entry name" value="N-ALPHA-ACETYLTRANSFERASE 20"/>
    <property type="match status" value="1"/>
</dbReference>
<evidence type="ECO:0000256" key="2">
    <source>
        <dbReference type="ARBA" id="ARBA00023315"/>
    </source>
</evidence>
<comment type="caution">
    <text evidence="4">The sequence shown here is derived from an EMBL/GenBank/DDBJ whole genome shotgun (WGS) entry which is preliminary data.</text>
</comment>
<proteinExistence type="predicted"/>
<name>A0AAV7YY52_9EUKA</name>
<reference evidence="4" key="1">
    <citation type="submission" date="2022-08" db="EMBL/GenBank/DDBJ databases">
        <title>Novel sulphate-reducing endosymbionts in the free-living metamonad Anaeramoeba.</title>
        <authorList>
            <person name="Jerlstrom-Hultqvist J."/>
            <person name="Cepicka I."/>
            <person name="Gallot-Lavallee L."/>
            <person name="Salas-Leiva D."/>
            <person name="Curtis B.A."/>
            <person name="Zahonova K."/>
            <person name="Pipaliya S."/>
            <person name="Dacks J."/>
            <person name="Roger A.J."/>
        </authorList>
    </citation>
    <scope>NUCLEOTIDE SEQUENCE</scope>
    <source>
        <strain evidence="4">Busselton2</strain>
    </source>
</reference>
<dbReference type="AlphaFoldDB" id="A0AAV7YY52"/>
<dbReference type="Gene3D" id="3.40.630.30">
    <property type="match status" value="1"/>
</dbReference>
<evidence type="ECO:0000313" key="5">
    <source>
        <dbReference type="Proteomes" id="UP001146793"/>
    </source>
</evidence>
<evidence type="ECO:0000256" key="1">
    <source>
        <dbReference type="ARBA" id="ARBA00022679"/>
    </source>
</evidence>
<feature type="domain" description="N-acetyltransferase" evidence="3">
    <location>
        <begin position="2"/>
        <end position="151"/>
    </location>
</feature>
<accession>A0AAV7YY52</accession>
<dbReference type="SUPFAM" id="SSF55729">
    <property type="entry name" value="Acyl-CoA N-acyltransferases (Nat)"/>
    <property type="match status" value="1"/>
</dbReference>
<dbReference type="Pfam" id="PF00583">
    <property type="entry name" value="Acetyltransf_1"/>
    <property type="match status" value="1"/>
</dbReference>
<organism evidence="4 5">
    <name type="scientific">Anaeramoeba flamelloides</name>
    <dbReference type="NCBI Taxonomy" id="1746091"/>
    <lineage>
        <taxon>Eukaryota</taxon>
        <taxon>Metamonada</taxon>
        <taxon>Anaeramoebidae</taxon>
        <taxon>Anaeramoeba</taxon>
    </lineage>
</organism>
<gene>
    <name evidence="4" type="ORF">M0812_21755</name>
</gene>
<protein>
    <submittedName>
        <fullName evidence="4">N-alpha-acetyltransferase</fullName>
    </submittedName>
</protein>
<sequence>MTVLRRFTPSDLFKYNQVNLDRLTETYHTNFYFHYFVNWPNLCHISESPSGDVTGYIIGKVEGTGKRHKGHVTAVTVSPEYRRIGQASNLMKVLETISDKVYNGYFVDLYVRASNTVAFDMYSKMDYHLFRRVLNYYSGEEDGLDLRKALSRDVNKESIIPLGRDVTDEDDFGD</sequence>
<dbReference type="CDD" id="cd04301">
    <property type="entry name" value="NAT_SF"/>
    <property type="match status" value="1"/>
</dbReference>
<dbReference type="GO" id="GO:0004596">
    <property type="term" value="F:protein-N-terminal amino-acid acetyltransferase activity"/>
    <property type="evidence" value="ECO:0007669"/>
    <property type="project" value="TreeGrafter"/>
</dbReference>
<dbReference type="InterPro" id="IPR051646">
    <property type="entry name" value="NatB_acetyltransferase_subunit"/>
</dbReference>
<keyword evidence="1" id="KW-0808">Transferase</keyword>
<keyword evidence="2" id="KW-0012">Acyltransferase</keyword>
<evidence type="ECO:0000259" key="3">
    <source>
        <dbReference type="PROSITE" id="PS51186"/>
    </source>
</evidence>
<dbReference type="InterPro" id="IPR016181">
    <property type="entry name" value="Acyl_CoA_acyltransferase"/>
</dbReference>
<dbReference type="PROSITE" id="PS51186">
    <property type="entry name" value="GNAT"/>
    <property type="match status" value="1"/>
</dbReference>
<dbReference type="GO" id="GO:0031416">
    <property type="term" value="C:NatB complex"/>
    <property type="evidence" value="ECO:0007669"/>
    <property type="project" value="TreeGrafter"/>
</dbReference>
<dbReference type="InterPro" id="IPR000182">
    <property type="entry name" value="GNAT_dom"/>
</dbReference>
<dbReference type="EMBL" id="JANTQA010000047">
    <property type="protein sequence ID" value="KAJ3432812.1"/>
    <property type="molecule type" value="Genomic_DNA"/>
</dbReference>
<dbReference type="Proteomes" id="UP001146793">
    <property type="component" value="Unassembled WGS sequence"/>
</dbReference>
<evidence type="ECO:0000313" key="4">
    <source>
        <dbReference type="EMBL" id="KAJ3432812.1"/>
    </source>
</evidence>